<evidence type="ECO:0000313" key="2">
    <source>
        <dbReference type="EMBL" id="GMK57349.1"/>
    </source>
</evidence>
<feature type="region of interest" description="Disordered" evidence="1">
    <location>
        <begin position="288"/>
        <end position="400"/>
    </location>
</feature>
<proteinExistence type="predicted"/>
<feature type="region of interest" description="Disordered" evidence="1">
    <location>
        <begin position="197"/>
        <end position="222"/>
    </location>
</feature>
<keyword evidence="3" id="KW-1185">Reference proteome</keyword>
<feature type="compositionally biased region" description="Acidic residues" evidence="1">
    <location>
        <begin position="369"/>
        <end position="379"/>
    </location>
</feature>
<protein>
    <submittedName>
        <fullName evidence="2">Uncharacterized protein</fullName>
    </submittedName>
</protein>
<dbReference type="AlphaFoldDB" id="A0AAD3TVM8"/>
<evidence type="ECO:0000313" key="3">
    <source>
        <dbReference type="Proteomes" id="UP001222932"/>
    </source>
</evidence>
<sequence>MVAVSSFQPTWDSPLSGSQNPLRTVAFSVAEAALSSGPDSPSKISTSMADLMDSPALVPSANPWDASTIGTWPRQKPRRAGSFTGRPLWQLAEHAKERRERESFVAPISDMSDYGFTQEIILTTKSADPSPEAAFFNAEQLHRAIPRLSGRDFAIEAEKHAATVTHARTQSDAIRAELATVVCQPNRRLPSLAQIQAKMNRKSARRSDSIDSQDSEGPQTPTDEMAMFDFVALRCPMTPESPSSRLAPFLRERTNGRLARPRSMPPVYGNMEALDELPALSIMCTSRQASLPPTPPSVQRTWRQASLPPSYGTPTRSPTRGGGVTLVVTPPSESQLRYSPISPTESVVSVASAASSTPSLPMITCTPAAEEDSDEESEADVIVFSGEAHSDDDDEDEEDRRLRELAGLEMRNRLLRRST</sequence>
<accession>A0AAD3TVM8</accession>
<dbReference type="EMBL" id="BTCM01000004">
    <property type="protein sequence ID" value="GMK57349.1"/>
    <property type="molecule type" value="Genomic_DNA"/>
</dbReference>
<reference evidence="2" key="1">
    <citation type="journal article" date="2023" name="BMC Genomics">
        <title>Chromosome-level genome assemblies of Cutaneotrichosporon spp. (Trichosporonales, Basidiomycota) reveal imbalanced evolution between nucleotide sequences and chromosome synteny.</title>
        <authorList>
            <person name="Kobayashi Y."/>
            <person name="Kayamori A."/>
            <person name="Aoki K."/>
            <person name="Shiwa Y."/>
            <person name="Matsutani M."/>
            <person name="Fujita N."/>
            <person name="Sugita T."/>
            <person name="Iwasaki W."/>
            <person name="Tanaka N."/>
            <person name="Takashima M."/>
        </authorList>
    </citation>
    <scope>NUCLEOTIDE SEQUENCE</scope>
    <source>
        <strain evidence="2">HIS016</strain>
    </source>
</reference>
<feature type="compositionally biased region" description="Polar residues" evidence="1">
    <location>
        <begin position="288"/>
        <end position="304"/>
    </location>
</feature>
<feature type="compositionally biased region" description="Polar residues" evidence="1">
    <location>
        <begin position="331"/>
        <end position="345"/>
    </location>
</feature>
<feature type="compositionally biased region" description="Low complexity" evidence="1">
    <location>
        <begin position="346"/>
        <end position="356"/>
    </location>
</feature>
<comment type="caution">
    <text evidence="2">The sequence shown here is derived from an EMBL/GenBank/DDBJ whole genome shotgun (WGS) entry which is preliminary data.</text>
</comment>
<dbReference type="Proteomes" id="UP001222932">
    <property type="component" value="Unassembled WGS sequence"/>
</dbReference>
<gene>
    <name evidence="2" type="ORF">CspeluHIS016_0401830</name>
</gene>
<name>A0AAD3TVM8_9TREE</name>
<organism evidence="2 3">
    <name type="scientific">Cutaneotrichosporon spelunceum</name>
    <dbReference type="NCBI Taxonomy" id="1672016"/>
    <lineage>
        <taxon>Eukaryota</taxon>
        <taxon>Fungi</taxon>
        <taxon>Dikarya</taxon>
        <taxon>Basidiomycota</taxon>
        <taxon>Agaricomycotina</taxon>
        <taxon>Tremellomycetes</taxon>
        <taxon>Trichosporonales</taxon>
        <taxon>Trichosporonaceae</taxon>
        <taxon>Cutaneotrichosporon</taxon>
    </lineage>
</organism>
<reference evidence="2" key="2">
    <citation type="submission" date="2023-06" db="EMBL/GenBank/DDBJ databases">
        <authorList>
            <person name="Kobayashi Y."/>
            <person name="Kayamori A."/>
            <person name="Aoki K."/>
            <person name="Shiwa Y."/>
            <person name="Fujita N."/>
            <person name="Sugita T."/>
            <person name="Iwasaki W."/>
            <person name="Tanaka N."/>
            <person name="Takashima M."/>
        </authorList>
    </citation>
    <scope>NUCLEOTIDE SEQUENCE</scope>
    <source>
        <strain evidence="2">HIS016</strain>
    </source>
</reference>
<evidence type="ECO:0000256" key="1">
    <source>
        <dbReference type="SAM" id="MobiDB-lite"/>
    </source>
</evidence>
<feature type="region of interest" description="Disordered" evidence="1">
    <location>
        <begin position="67"/>
        <end position="86"/>
    </location>
</feature>
<feature type="compositionally biased region" description="Polar residues" evidence="1">
    <location>
        <begin position="210"/>
        <end position="222"/>
    </location>
</feature>